<comment type="caution">
    <text evidence="1">The sequence shown here is derived from an EMBL/GenBank/DDBJ whole genome shotgun (WGS) entry which is preliminary data.</text>
</comment>
<organism evidence="1 2">
    <name type="scientific">Paenibacillus physcomitrellae</name>
    <dbReference type="NCBI Taxonomy" id="1619311"/>
    <lineage>
        <taxon>Bacteria</taxon>
        <taxon>Bacillati</taxon>
        <taxon>Bacillota</taxon>
        <taxon>Bacilli</taxon>
        <taxon>Bacillales</taxon>
        <taxon>Paenibacillaceae</taxon>
        <taxon>Paenibacillus</taxon>
    </lineage>
</organism>
<proteinExistence type="predicted"/>
<evidence type="ECO:0000313" key="1">
    <source>
        <dbReference type="EMBL" id="GGA39597.1"/>
    </source>
</evidence>
<dbReference type="EMBL" id="BMHF01000008">
    <property type="protein sequence ID" value="GGA39597.1"/>
    <property type="molecule type" value="Genomic_DNA"/>
</dbReference>
<evidence type="ECO:0000313" key="2">
    <source>
        <dbReference type="Proteomes" id="UP000609323"/>
    </source>
</evidence>
<sequence length="86" mass="9722">MMNPKGRNPRSETILRNPNVMPYGRQAARIPLQLHLAPILTVPDRKRGEAELRNRLLSGIHRLAKPKRLGGLARRLIAGLLIWCQA</sequence>
<name>A0ABQ1G9X2_9BACL</name>
<keyword evidence="2" id="KW-1185">Reference proteome</keyword>
<dbReference type="Proteomes" id="UP000609323">
    <property type="component" value="Unassembled WGS sequence"/>
</dbReference>
<protein>
    <submittedName>
        <fullName evidence="1">Uncharacterized protein</fullName>
    </submittedName>
</protein>
<gene>
    <name evidence="1" type="ORF">GCM10010917_26080</name>
</gene>
<accession>A0ABQ1G9X2</accession>
<reference evidence="2" key="1">
    <citation type="journal article" date="2019" name="Int. J. Syst. Evol. Microbiol.">
        <title>The Global Catalogue of Microorganisms (GCM) 10K type strain sequencing project: providing services to taxonomists for standard genome sequencing and annotation.</title>
        <authorList>
            <consortium name="The Broad Institute Genomics Platform"/>
            <consortium name="The Broad Institute Genome Sequencing Center for Infectious Disease"/>
            <person name="Wu L."/>
            <person name="Ma J."/>
        </authorList>
    </citation>
    <scope>NUCLEOTIDE SEQUENCE [LARGE SCALE GENOMIC DNA]</scope>
    <source>
        <strain evidence="2">CGMCC 1.15044</strain>
    </source>
</reference>